<evidence type="ECO:0000313" key="2">
    <source>
        <dbReference type="Proteomes" id="UP000235826"/>
    </source>
</evidence>
<organism evidence="1 2">
    <name type="scientific">Flavivirga eckloniae</name>
    <dbReference type="NCBI Taxonomy" id="1803846"/>
    <lineage>
        <taxon>Bacteria</taxon>
        <taxon>Pseudomonadati</taxon>
        <taxon>Bacteroidota</taxon>
        <taxon>Flavobacteriia</taxon>
        <taxon>Flavobacteriales</taxon>
        <taxon>Flavobacteriaceae</taxon>
        <taxon>Flavivirga</taxon>
    </lineage>
</organism>
<gene>
    <name evidence="1" type="ORF">C1H87_13420</name>
</gene>
<reference evidence="1 2" key="1">
    <citation type="submission" date="2018-01" db="EMBL/GenBank/DDBJ databases">
        <title>Complete genome sequence of Flavivirga eckloniae ECD14 isolated from seaweed Ecklonia cava.</title>
        <authorList>
            <person name="Lee J.H."/>
            <person name="Baik K.S."/>
            <person name="Seong C.N."/>
        </authorList>
    </citation>
    <scope>NUCLEOTIDE SEQUENCE [LARGE SCALE GENOMIC DNA]</scope>
    <source>
        <strain evidence="1 2">ECD14</strain>
    </source>
</reference>
<evidence type="ECO:0000313" key="1">
    <source>
        <dbReference type="EMBL" id="AUP79652.1"/>
    </source>
</evidence>
<keyword evidence="2" id="KW-1185">Reference proteome</keyword>
<dbReference type="OrthoDB" id="1450082at2"/>
<dbReference type="EMBL" id="CP025791">
    <property type="protein sequence ID" value="AUP79652.1"/>
    <property type="molecule type" value="Genomic_DNA"/>
</dbReference>
<dbReference type="Proteomes" id="UP000235826">
    <property type="component" value="Chromosome"/>
</dbReference>
<proteinExistence type="predicted"/>
<sequence>MSRNIVSISLSIFFMVLLTAPTIVTVIDDSIDVSFLFDSSEEEEKKGSKKDKNSEILFFEFNENEVGLALKKKKNSLQYYSKSYSKPHLNIISPPPDLHIQ</sequence>
<name>A0A2K9PRF9_9FLAO</name>
<dbReference type="RefSeq" id="WP_102756305.1">
    <property type="nucleotide sequence ID" value="NZ_CP025791.1"/>
</dbReference>
<dbReference type="KEGG" id="fek:C1H87_13420"/>
<accession>A0A2K9PRF9</accession>
<dbReference type="AlphaFoldDB" id="A0A2K9PRF9"/>
<protein>
    <submittedName>
        <fullName evidence="1">Uncharacterized protein</fullName>
    </submittedName>
</protein>